<dbReference type="Pfam" id="PF04563">
    <property type="entry name" value="RNA_pol_Rpb2_1"/>
    <property type="match status" value="1"/>
</dbReference>
<feature type="domain" description="RNA polymerase Rpb2" evidence="11">
    <location>
        <begin position="130"/>
        <end position="309"/>
    </location>
</feature>
<accession>A0A1G2TFK8</accession>
<evidence type="ECO:0000256" key="8">
    <source>
        <dbReference type="RuleBase" id="RU363031"/>
    </source>
</evidence>
<evidence type="ECO:0000259" key="13">
    <source>
        <dbReference type="Pfam" id="PF04565"/>
    </source>
</evidence>
<dbReference type="InterPro" id="IPR007645">
    <property type="entry name" value="RNA_pol_Rpb2_3"/>
</dbReference>
<dbReference type="Gene3D" id="3.90.1800.10">
    <property type="entry name" value="RNA polymerase alpha subunit dimerisation domain"/>
    <property type="match status" value="1"/>
</dbReference>
<keyword evidence="4 6" id="KW-0804">Transcription</keyword>
<dbReference type="PANTHER" id="PTHR20856">
    <property type="entry name" value="DNA-DIRECTED RNA POLYMERASE I SUBUNIT 2"/>
    <property type="match status" value="1"/>
</dbReference>
<comment type="subunit">
    <text evidence="6 8">The RNAP catalytic core consists of 2 alpha, 1 beta, 1 beta' and 1 omega subunit. When a sigma factor is associated with the core the holoenzyme is formed, which can initiate transcription.</text>
</comment>
<evidence type="ECO:0000256" key="5">
    <source>
        <dbReference type="ARBA" id="ARBA00048552"/>
    </source>
</evidence>
<evidence type="ECO:0000259" key="12">
    <source>
        <dbReference type="Pfam" id="PF04563"/>
    </source>
</evidence>
<dbReference type="GO" id="GO:0006351">
    <property type="term" value="P:DNA-templated transcription"/>
    <property type="evidence" value="ECO:0007669"/>
    <property type="project" value="UniProtKB-UniRule"/>
</dbReference>
<evidence type="ECO:0000256" key="7">
    <source>
        <dbReference type="RuleBase" id="RU000434"/>
    </source>
</evidence>
<dbReference type="InterPro" id="IPR037033">
    <property type="entry name" value="DNA-dir_RNAP_su2_hyb_sf"/>
</dbReference>
<dbReference type="InterPro" id="IPR019462">
    <property type="entry name" value="DNA-dir_RNA_pol_bsu_external_1"/>
</dbReference>
<dbReference type="EC" id="2.7.7.6" evidence="6 8"/>
<dbReference type="InterPro" id="IPR007642">
    <property type="entry name" value="RNA_pol_Rpb2_2"/>
</dbReference>
<protein>
    <recommendedName>
        <fullName evidence="6 8">DNA-directed RNA polymerase subunit beta</fullName>
        <shortName evidence="6">RNAP subunit beta</shortName>
        <ecNumber evidence="6 8">2.7.7.6</ecNumber>
    </recommendedName>
    <alternativeName>
        <fullName evidence="6">RNA polymerase subunit beta</fullName>
    </alternativeName>
    <alternativeName>
        <fullName evidence="6">Transcriptase subunit beta</fullName>
    </alternativeName>
</protein>
<dbReference type="PROSITE" id="PS01166">
    <property type="entry name" value="RNA_POL_BETA"/>
    <property type="match status" value="1"/>
</dbReference>
<dbReference type="Gene3D" id="3.90.1100.10">
    <property type="match status" value="1"/>
</dbReference>
<dbReference type="InterPro" id="IPR014724">
    <property type="entry name" value="RNA_pol_RPB2_OB-fold"/>
</dbReference>
<keyword evidence="2 6" id="KW-0808">Transferase</keyword>
<evidence type="ECO:0000256" key="1">
    <source>
        <dbReference type="ARBA" id="ARBA00022478"/>
    </source>
</evidence>
<feature type="domain" description="RNA polymerase beta subunit protrusion" evidence="12">
    <location>
        <begin position="6"/>
        <end position="337"/>
    </location>
</feature>
<evidence type="ECO:0000259" key="14">
    <source>
        <dbReference type="Pfam" id="PF10385"/>
    </source>
</evidence>
<dbReference type="Pfam" id="PF10385">
    <property type="entry name" value="RNA_pol_Rpb2_45"/>
    <property type="match status" value="1"/>
</dbReference>
<name>A0A1G2TFK8_9BACT</name>
<dbReference type="InterPro" id="IPR015712">
    <property type="entry name" value="DNA-dir_RNA_pol_su2"/>
</dbReference>
<dbReference type="Proteomes" id="UP000178175">
    <property type="component" value="Unassembled WGS sequence"/>
</dbReference>
<dbReference type="InterPro" id="IPR007121">
    <property type="entry name" value="RNA_pol_bsu_CS"/>
</dbReference>
<dbReference type="GO" id="GO:0003899">
    <property type="term" value="F:DNA-directed RNA polymerase activity"/>
    <property type="evidence" value="ECO:0007669"/>
    <property type="project" value="UniProtKB-UniRule"/>
</dbReference>
<comment type="caution">
    <text evidence="15">The sequence shown here is derived from an EMBL/GenBank/DDBJ whole genome shotgun (WGS) entry which is preliminary data.</text>
</comment>
<dbReference type="GO" id="GO:0000428">
    <property type="term" value="C:DNA-directed RNA polymerase complex"/>
    <property type="evidence" value="ECO:0007669"/>
    <property type="project" value="UniProtKB-KW"/>
</dbReference>
<dbReference type="GO" id="GO:0003677">
    <property type="term" value="F:DNA binding"/>
    <property type="evidence" value="ECO:0007669"/>
    <property type="project" value="UniProtKB-UniRule"/>
</dbReference>
<dbReference type="InterPro" id="IPR010243">
    <property type="entry name" value="RNA_pol_bsu_bac"/>
</dbReference>
<dbReference type="GO" id="GO:0032549">
    <property type="term" value="F:ribonucleoside binding"/>
    <property type="evidence" value="ECO:0007669"/>
    <property type="project" value="InterPro"/>
</dbReference>
<organism evidence="15 16">
    <name type="scientific">Candidatus Zambryskibacteria bacterium RIFCSPHIGHO2_02_FULL_43_14</name>
    <dbReference type="NCBI Taxonomy" id="1802748"/>
    <lineage>
        <taxon>Bacteria</taxon>
        <taxon>Candidatus Zambryskiibacteriota</taxon>
    </lineage>
</organism>
<evidence type="ECO:0000313" key="16">
    <source>
        <dbReference type="Proteomes" id="UP000178175"/>
    </source>
</evidence>
<dbReference type="Pfam" id="PF04561">
    <property type="entry name" value="RNA_pol_Rpb2_2"/>
    <property type="match status" value="1"/>
</dbReference>
<comment type="function">
    <text evidence="6 8">DNA-dependent RNA polymerase catalyzes the transcription of DNA into RNA using the four ribonucleoside triphosphates as substrates.</text>
</comment>
<evidence type="ECO:0000259" key="11">
    <source>
        <dbReference type="Pfam" id="PF04561"/>
    </source>
</evidence>
<comment type="catalytic activity">
    <reaction evidence="5 6 8">
        <text>RNA(n) + a ribonucleoside 5'-triphosphate = RNA(n+1) + diphosphate</text>
        <dbReference type="Rhea" id="RHEA:21248"/>
        <dbReference type="Rhea" id="RHEA-COMP:14527"/>
        <dbReference type="Rhea" id="RHEA-COMP:17342"/>
        <dbReference type="ChEBI" id="CHEBI:33019"/>
        <dbReference type="ChEBI" id="CHEBI:61557"/>
        <dbReference type="ChEBI" id="CHEBI:140395"/>
        <dbReference type="EC" id="2.7.7.6"/>
    </reaction>
</comment>
<dbReference type="EMBL" id="MHVR01000012">
    <property type="protein sequence ID" value="OHA96074.1"/>
    <property type="molecule type" value="Genomic_DNA"/>
</dbReference>
<keyword evidence="1 6" id="KW-0240">DNA-directed RNA polymerase</keyword>
<reference evidence="15 16" key="1">
    <citation type="journal article" date="2016" name="Nat. Commun.">
        <title>Thousands of microbial genomes shed light on interconnected biogeochemical processes in an aquifer system.</title>
        <authorList>
            <person name="Anantharaman K."/>
            <person name="Brown C.T."/>
            <person name="Hug L.A."/>
            <person name="Sharon I."/>
            <person name="Castelle C.J."/>
            <person name="Probst A.J."/>
            <person name="Thomas B.C."/>
            <person name="Singh A."/>
            <person name="Wilkins M.J."/>
            <person name="Karaoz U."/>
            <person name="Brodie E.L."/>
            <person name="Williams K.H."/>
            <person name="Hubbard S.S."/>
            <person name="Banfield J.F."/>
        </authorList>
    </citation>
    <scope>NUCLEOTIDE SEQUENCE [LARGE SCALE GENOMIC DNA]</scope>
</reference>
<feature type="domain" description="RNA polymerase Rpb2" evidence="10">
    <location>
        <begin position="966"/>
        <end position="1041"/>
    </location>
</feature>
<proteinExistence type="inferred from homology"/>
<dbReference type="AlphaFoldDB" id="A0A1G2TFK8"/>
<feature type="domain" description="DNA-directed RNA polymerase beta subunit external 1" evidence="14">
    <location>
        <begin position="446"/>
        <end position="517"/>
    </location>
</feature>
<dbReference type="Gene3D" id="2.30.150.10">
    <property type="entry name" value="DNA-directed RNA polymerase, beta subunit, external 1 domain"/>
    <property type="match status" value="1"/>
</dbReference>
<feature type="domain" description="DNA-directed RNA polymerase subunit 2 hybrid-binding" evidence="9">
    <location>
        <begin position="579"/>
        <end position="964"/>
    </location>
</feature>
<evidence type="ECO:0000256" key="2">
    <source>
        <dbReference type="ARBA" id="ARBA00022679"/>
    </source>
</evidence>
<dbReference type="Pfam" id="PF04560">
    <property type="entry name" value="RNA_pol_Rpb2_7"/>
    <property type="match status" value="1"/>
</dbReference>
<dbReference type="Gene3D" id="2.40.270.10">
    <property type="entry name" value="DNA-directed RNA polymerase, subunit 2, domain 6"/>
    <property type="match status" value="2"/>
</dbReference>
<dbReference type="Pfam" id="PF00562">
    <property type="entry name" value="RNA_pol_Rpb2_6"/>
    <property type="match status" value="1"/>
</dbReference>
<evidence type="ECO:0000259" key="9">
    <source>
        <dbReference type="Pfam" id="PF00562"/>
    </source>
</evidence>
<dbReference type="Gene3D" id="2.40.50.100">
    <property type="match status" value="1"/>
</dbReference>
<dbReference type="InterPro" id="IPR007641">
    <property type="entry name" value="RNA_pol_Rpb2_7"/>
</dbReference>
<dbReference type="InterPro" id="IPR042107">
    <property type="entry name" value="DNA-dir_RNA_pol_bsu_ext_1_sf"/>
</dbReference>
<dbReference type="Gene3D" id="2.40.50.150">
    <property type="match status" value="1"/>
</dbReference>
<evidence type="ECO:0000259" key="10">
    <source>
        <dbReference type="Pfam" id="PF04560"/>
    </source>
</evidence>
<evidence type="ECO:0000313" key="15">
    <source>
        <dbReference type="EMBL" id="OHA96074.1"/>
    </source>
</evidence>
<dbReference type="CDD" id="cd00653">
    <property type="entry name" value="RNA_pol_B_RPB2"/>
    <property type="match status" value="1"/>
</dbReference>
<evidence type="ECO:0000256" key="6">
    <source>
        <dbReference type="HAMAP-Rule" id="MF_01321"/>
    </source>
</evidence>
<comment type="similarity">
    <text evidence="6 7">Belongs to the RNA polymerase beta chain family.</text>
</comment>
<dbReference type="Pfam" id="PF04565">
    <property type="entry name" value="RNA_pol_Rpb2_3"/>
    <property type="match status" value="1"/>
</dbReference>
<dbReference type="HAMAP" id="MF_01321">
    <property type="entry name" value="RNApol_bact_RpoB"/>
    <property type="match status" value="1"/>
</dbReference>
<evidence type="ECO:0000256" key="3">
    <source>
        <dbReference type="ARBA" id="ARBA00022695"/>
    </source>
</evidence>
<dbReference type="InterPro" id="IPR037034">
    <property type="entry name" value="RNA_pol_Rpb2_2_sf"/>
</dbReference>
<evidence type="ECO:0000256" key="4">
    <source>
        <dbReference type="ARBA" id="ARBA00023163"/>
    </source>
</evidence>
<keyword evidence="3 6" id="KW-0548">Nucleotidyltransferase</keyword>
<dbReference type="Gene3D" id="3.90.1110.10">
    <property type="entry name" value="RNA polymerase Rpb2, domain 2"/>
    <property type="match status" value="1"/>
</dbReference>
<dbReference type="InterPro" id="IPR007644">
    <property type="entry name" value="RNA_pol_bsu_protrusion"/>
</dbReference>
<dbReference type="NCBIfam" id="NF001616">
    <property type="entry name" value="PRK00405.1"/>
    <property type="match status" value="1"/>
</dbReference>
<feature type="domain" description="RNA polymerase Rpb2" evidence="13">
    <location>
        <begin position="368"/>
        <end position="436"/>
    </location>
</feature>
<sequence length="1050" mass="117011">MTETPNLVTSQVESFKWLIEKGLKEVFEEFSSIKDFSERKFQLDFVNFELAEPKFDEYTAKDRKLSYEAPLKVRVMLKNLIMKTEKEQEIFMADFPLMTTHGTFIISGIERVVVPQLARSTGVSFTAQELKGKKTFGAKIIPSRGAWVELETDFDGTIYARIDRKRKFPITILLRSYGAVSNEKILALFNGIDGAKHHIEKTLAKDHTTSIDEACIEIHKRLRDGDLAAADNAREFVRSIFDKDRYDLSRVGRFRFNNRFGIEETTKEIERRTLSLSDLVSIISHIIHLNNTPGSIEDDIDHLGSRRVRLVGELFQQKIRVGMAQIKRNIQNRMSTIDTDVTLPVQFISPKPLQARMREFFTTNQLSQFMQQTNALEELEHLRTVSALGPGGLNRARAGYEVRDVHPSHYGRLCPIQTPEGPNIGLILRLAAYARINDFGMIETPYAVVKDGKITGEIKYLNALEEENFSIAHAATPIEDDPTKNGTGKIIPELVEVRVKGTPQTLPRAEVDFIDVATNQAFSIATSMIPFLNHDDANRALMGSNMQKQATPCIIPEAPLVSTGIEEVAIRDTGRVIFSNVDGVVSYVDGKLVMIKDNKGNNHKFPLVNFSMTNGFTAFHQRPSVELGQKIKKGTVLADTSSSSGGQMSVGQNVLVAFMSWSGANYEDAIIISERLVEKSKFTSIHIEEFSIAVRDTKLGPEMTTCDIPNVGESKLKNLAEDGIIRVGAEVRPGDILVGKITPKGESQLTPEERLLRSLFGEKARDVKDTSKRMEGGKRGRVISVQIFSREKGDKLDSGILKQIYIQVAQLRNVSVGDKLAGRHGNKGVISKILPIEDMPYMSDGTPIDVILTPLGVPSRMNLGQILEMHLGLAAHALNYQAIVPPFAGATEDEIKEELVKANFKESGKVKLFDGRTGEAFNQEIAIGYMYILKLHHMVEDKIHMRSIGPYSLITQQPLGGKAQNGGQRFGEMEVWALLGHGASHTLREMLTIKSDDILGRSIAFDAIVKGEKIPEPHLPASFNVLLNNLRGLALDVELKKKLDNPQNNE</sequence>
<dbReference type="InterPro" id="IPR007120">
    <property type="entry name" value="DNA-dir_RNAP_su2_dom"/>
</dbReference>
<dbReference type="SUPFAM" id="SSF64484">
    <property type="entry name" value="beta and beta-prime subunits of DNA dependent RNA-polymerase"/>
    <property type="match status" value="1"/>
</dbReference>
<gene>
    <name evidence="6" type="primary">rpoB</name>
    <name evidence="15" type="ORF">A3C70_01305</name>
</gene>